<gene>
    <name evidence="1" type="primary">NOS2</name>
</gene>
<proteinExistence type="evidence at transcript level"/>
<sequence>TIDRDQVSPAVLPVIALLDIYSSAQYIECYAHTQPYGYHTFSISKQQSSATSFSLYFTFIDLRNSFHSLGKVHVCDFFKSVRDMKYGGDTVKDHEQLNLPNRQGK</sequence>
<name>D3JW81_HETFO</name>
<dbReference type="AlphaFoldDB" id="D3JW81"/>
<evidence type="ECO:0000313" key="1">
    <source>
        <dbReference type="EMBL" id="ADB93868.1"/>
    </source>
</evidence>
<dbReference type="EMBL" id="GU322465">
    <property type="protein sequence ID" value="ADB93868.1"/>
    <property type="molecule type" value="mRNA"/>
</dbReference>
<protein>
    <submittedName>
        <fullName evidence="1">Nitric oxide synthase</fullName>
        <ecNumber evidence="1">1.14.13.39</ecNumber>
    </submittedName>
</protein>
<accession>D3JW81</accession>
<organism evidence="1">
    <name type="scientific">Heteropneustes fossilis</name>
    <name type="common">Stinging catfish</name>
    <dbReference type="NCBI Taxonomy" id="93621"/>
    <lineage>
        <taxon>Eukaryota</taxon>
        <taxon>Metazoa</taxon>
        <taxon>Chordata</taxon>
        <taxon>Craniata</taxon>
        <taxon>Vertebrata</taxon>
        <taxon>Euteleostomi</taxon>
        <taxon>Actinopterygii</taxon>
        <taxon>Neopterygii</taxon>
        <taxon>Teleostei</taxon>
        <taxon>Ostariophysi</taxon>
        <taxon>Siluriformes</taxon>
        <taxon>Heteropneustidae</taxon>
        <taxon>Heteropneustes</taxon>
    </lineage>
</organism>
<dbReference type="EC" id="1.14.13.39" evidence="1"/>
<feature type="non-terminal residue" evidence="1">
    <location>
        <position position="1"/>
    </location>
</feature>
<keyword evidence="1" id="KW-0560">Oxidoreductase</keyword>
<reference evidence="1" key="1">
    <citation type="submission" date="2009-12" db="EMBL/GenBank/DDBJ databases">
        <title>Expression of inducible nitric oxide synthase in Heteropneustes fossilis.</title>
        <authorList>
            <person name="Saha N."/>
            <person name="Gupta Choudhury M."/>
            <person name="Banerjee B."/>
            <person name="Das M."/>
        </authorList>
    </citation>
    <scope>NUCLEOTIDE SEQUENCE</scope>
    <source>
        <tissue evidence="1">Heart</tissue>
    </source>
</reference>
<dbReference type="GO" id="GO:0004517">
    <property type="term" value="F:nitric-oxide synthase activity"/>
    <property type="evidence" value="ECO:0007669"/>
    <property type="project" value="UniProtKB-EC"/>
</dbReference>